<reference evidence="2" key="1">
    <citation type="submission" date="2019-02" db="EMBL/GenBank/DDBJ databases">
        <authorList>
            <person name="Gruber-Vodicka R. H."/>
            <person name="Seah K. B. B."/>
        </authorList>
    </citation>
    <scope>NUCLEOTIDE SEQUENCE</scope>
    <source>
        <strain evidence="2">BECK_DK47</strain>
    </source>
</reference>
<proteinExistence type="predicted"/>
<gene>
    <name evidence="2" type="ORF">BECKDK2373B_GA0170837_101246</name>
</gene>
<protein>
    <submittedName>
        <fullName evidence="2">Uncharacterized protein</fullName>
    </submittedName>
</protein>
<evidence type="ECO:0000256" key="1">
    <source>
        <dbReference type="SAM" id="MobiDB-lite"/>
    </source>
</evidence>
<evidence type="ECO:0000313" key="2">
    <source>
        <dbReference type="EMBL" id="VFJ46141.1"/>
    </source>
</evidence>
<feature type="region of interest" description="Disordered" evidence="1">
    <location>
        <begin position="187"/>
        <end position="222"/>
    </location>
</feature>
<accession>A0A450S3A5</accession>
<dbReference type="EMBL" id="CAADEX010000012">
    <property type="protein sequence ID" value="VFJ46141.1"/>
    <property type="molecule type" value="Genomic_DNA"/>
</dbReference>
<organism evidence="2">
    <name type="scientific">Candidatus Kentrum sp. DK</name>
    <dbReference type="NCBI Taxonomy" id="2126562"/>
    <lineage>
        <taxon>Bacteria</taxon>
        <taxon>Pseudomonadati</taxon>
        <taxon>Pseudomonadota</taxon>
        <taxon>Gammaproteobacteria</taxon>
        <taxon>Candidatus Kentrum</taxon>
    </lineage>
</organism>
<sequence length="222" mass="23823">MEALALGGFFGEGVDLGEPATEGIGEGDELAVGAQKHRCRVPARPGATDRSMSMILAYDTVRNFALIAGGVQAQLNNITRQHRELWPAPLGHARARHALLPGWWRGPGHRRMATGSGQPLQQPLPTAIQIIDPACLCNPSGLMDADHCAGVKLNPHVHMQIGLTQRPTPAFDDKFIGHFRRDRSLVHFGGSGDSASDVHRGMQSPPSAGEPPFFPESNAHDS</sequence>
<name>A0A450S3A5_9GAMM</name>
<dbReference type="AlphaFoldDB" id="A0A450S3A5"/>